<organism evidence="2 3">
    <name type="scientific">Calothrix parasitica NIES-267</name>
    <dbReference type="NCBI Taxonomy" id="1973488"/>
    <lineage>
        <taxon>Bacteria</taxon>
        <taxon>Bacillati</taxon>
        <taxon>Cyanobacteriota</taxon>
        <taxon>Cyanophyceae</taxon>
        <taxon>Nostocales</taxon>
        <taxon>Calotrichaceae</taxon>
        <taxon>Calothrix</taxon>
    </lineage>
</organism>
<evidence type="ECO:0000313" key="2">
    <source>
        <dbReference type="EMBL" id="BAY83390.1"/>
    </source>
</evidence>
<sequence>MAFFYSFTDSLKQKWLQFYASNRDWIKLHMEVDSVYTPDGGKRPSSYLILGVANALEPKLAQLMLPFSKLNADADTLIEVLDLHFDPDTALGEQPMQPELQEEEADETPEFSVDENPSEYADVASFEEDSQEVDNIAVPDMDLGDSQDGTLVVEEAWGGQEIEEESSSEENSFNDIQANGLGDMSDSSDSSDTQEQVASSDQSQQAPSGESEDAFGDISFDEFKDGDSTGFGDALTDVWGEGSTQKDNEIFSGEDMTDGSIDDSEIARLFPNS</sequence>
<dbReference type="OrthoDB" id="512100at2"/>
<evidence type="ECO:0000313" key="3">
    <source>
        <dbReference type="Proteomes" id="UP000218418"/>
    </source>
</evidence>
<feature type="region of interest" description="Disordered" evidence="1">
    <location>
        <begin position="160"/>
        <end position="273"/>
    </location>
</feature>
<dbReference type="InterPro" id="IPR020346">
    <property type="entry name" value="Uncharacterised_15.3kDa"/>
</dbReference>
<name>A0A1Z4LQ74_9CYAN</name>
<proteinExistence type="predicted"/>
<gene>
    <name evidence="2" type="ORF">NIES267_28780</name>
</gene>
<keyword evidence="3" id="KW-1185">Reference proteome</keyword>
<accession>A0A1Z4LQ74</accession>
<protein>
    <recommendedName>
        <fullName evidence="4">DUF5331 domain-containing protein</fullName>
    </recommendedName>
</protein>
<feature type="compositionally biased region" description="Acidic residues" evidence="1">
    <location>
        <begin position="255"/>
        <end position="264"/>
    </location>
</feature>
<dbReference type="EMBL" id="AP018227">
    <property type="protein sequence ID" value="BAY83390.1"/>
    <property type="molecule type" value="Genomic_DNA"/>
</dbReference>
<feature type="compositionally biased region" description="Polar residues" evidence="1">
    <location>
        <begin position="193"/>
        <end position="208"/>
    </location>
</feature>
<dbReference type="Pfam" id="PF17265">
    <property type="entry name" value="DUF5331"/>
    <property type="match status" value="1"/>
</dbReference>
<dbReference type="AlphaFoldDB" id="A0A1Z4LQ74"/>
<reference evidence="2 3" key="1">
    <citation type="submission" date="2017-06" db="EMBL/GenBank/DDBJ databases">
        <title>Genome sequencing of cyanobaciteial culture collection at National Institute for Environmental Studies (NIES).</title>
        <authorList>
            <person name="Hirose Y."/>
            <person name="Shimura Y."/>
            <person name="Fujisawa T."/>
            <person name="Nakamura Y."/>
            <person name="Kawachi M."/>
        </authorList>
    </citation>
    <scope>NUCLEOTIDE SEQUENCE [LARGE SCALE GENOMIC DNA]</scope>
    <source>
        <strain evidence="2 3">NIES-267</strain>
    </source>
</reference>
<dbReference type="Proteomes" id="UP000218418">
    <property type="component" value="Chromosome"/>
</dbReference>
<evidence type="ECO:0000256" key="1">
    <source>
        <dbReference type="SAM" id="MobiDB-lite"/>
    </source>
</evidence>
<evidence type="ECO:0008006" key="4">
    <source>
        <dbReference type="Google" id="ProtNLM"/>
    </source>
</evidence>